<keyword evidence="5" id="KW-0949">S-adenosyl-L-methionine</keyword>
<evidence type="ECO:0000259" key="6">
    <source>
        <dbReference type="Pfam" id="PF00590"/>
    </source>
</evidence>
<evidence type="ECO:0000256" key="4">
    <source>
        <dbReference type="ARBA" id="ARBA00022679"/>
    </source>
</evidence>
<dbReference type="Gene3D" id="3.30.950.10">
    <property type="entry name" value="Methyltransferase, Cobalt-precorrin-4 Transmethylase, Domain 2"/>
    <property type="match status" value="1"/>
</dbReference>
<feature type="domain" description="Tetrapyrrole methylase" evidence="6">
    <location>
        <begin position="12"/>
        <end position="196"/>
    </location>
</feature>
<dbReference type="InterPro" id="IPR050714">
    <property type="entry name" value="Cobalamin_biosynth_MTase"/>
</dbReference>
<dbReference type="InterPro" id="IPR014777">
    <property type="entry name" value="4pyrrole_Mease_sub1"/>
</dbReference>
<evidence type="ECO:0000256" key="5">
    <source>
        <dbReference type="ARBA" id="ARBA00022691"/>
    </source>
</evidence>
<gene>
    <name evidence="7" type="ORF">CR492_00615</name>
</gene>
<dbReference type="InterPro" id="IPR006365">
    <property type="entry name" value="Cbl_synth_CobL"/>
</dbReference>
<dbReference type="InterPro" id="IPR014776">
    <property type="entry name" value="4pyrrole_Mease_sub2"/>
</dbReference>
<dbReference type="PIRSF" id="PIRSF036428">
    <property type="entry name" value="CobL"/>
    <property type="match status" value="1"/>
</dbReference>
<protein>
    <submittedName>
        <fullName evidence="7">Cobalamin biosynthesis bifunctional protein CbiET</fullName>
    </submittedName>
</protein>
<reference evidence="7 8" key="1">
    <citation type="submission" date="2017-10" db="EMBL/GenBank/DDBJ databases">
        <title>Genome announcement of Methylocella silvestris TVC from permafrost.</title>
        <authorList>
            <person name="Wang J."/>
            <person name="Geng K."/>
            <person name="Ul-Haque F."/>
            <person name="Crombie A.T."/>
            <person name="Street L.E."/>
            <person name="Wookey P.A."/>
            <person name="Murrell J.C."/>
            <person name="Pratscher J."/>
        </authorList>
    </citation>
    <scope>NUCLEOTIDE SEQUENCE [LARGE SCALE GENOMIC DNA]</scope>
    <source>
        <strain evidence="7 8">TVC</strain>
    </source>
</reference>
<dbReference type="GO" id="GO:0008276">
    <property type="term" value="F:protein methyltransferase activity"/>
    <property type="evidence" value="ECO:0007669"/>
    <property type="project" value="InterPro"/>
</dbReference>
<evidence type="ECO:0000256" key="2">
    <source>
        <dbReference type="ARBA" id="ARBA00022573"/>
    </source>
</evidence>
<name>A0A2J7TL38_METSI</name>
<keyword evidence="4" id="KW-0808">Transferase</keyword>
<dbReference type="InterPro" id="IPR029063">
    <property type="entry name" value="SAM-dependent_MTases_sf"/>
</dbReference>
<dbReference type="SUPFAM" id="SSF53335">
    <property type="entry name" value="S-adenosyl-L-methionine-dependent methyltransferases"/>
    <property type="match status" value="1"/>
</dbReference>
<dbReference type="OrthoDB" id="9787825at2"/>
<dbReference type="RefSeq" id="WP_102841786.1">
    <property type="nucleotide sequence ID" value="NZ_PDZR01000001.1"/>
</dbReference>
<dbReference type="CDD" id="cd11644">
    <property type="entry name" value="Precorrin-6Y-MT"/>
    <property type="match status" value="1"/>
</dbReference>
<accession>A0A2J7TL38</accession>
<dbReference type="PANTHER" id="PTHR43182">
    <property type="entry name" value="COBALT-PRECORRIN-6B C(15)-METHYLTRANSFERASE (DECARBOXYLATING)"/>
    <property type="match status" value="1"/>
</dbReference>
<proteinExistence type="predicted"/>
<comment type="caution">
    <text evidence="7">The sequence shown here is derived from an EMBL/GenBank/DDBJ whole genome shotgun (WGS) entry which is preliminary data.</text>
</comment>
<dbReference type="SUPFAM" id="SSF53790">
    <property type="entry name" value="Tetrapyrrole methylase"/>
    <property type="match status" value="1"/>
</dbReference>
<dbReference type="NCBIfam" id="TIGR02467">
    <property type="entry name" value="CbiE"/>
    <property type="match status" value="1"/>
</dbReference>
<sequence length="413" mass="43755">MTAASDPAAPWLALIGIGEDGAHGLIPAAREKLAQASFVIGGARHLKLAGSFEAQTMVWPSPIEAALPEILRRRGEKLCVLASGDPFFYGVGALLSAHIPHGEMICLPAPSSFSLAAARLAWSLQDCALLSLHGRDFERIIPALQPSAKILCLSWDGATPAKIAALLRERGLGRSMIHVLEALGGPREKIRAVEADQFDLADIDPLNLVAVEITSAPRENFVPISSGLDDSLFEHDGQLTKREIRAASLSALAPRRGDLLWDVGAGSGSVAIEWLRLDPVNRAIAIEARAERAARIGRNARNLGAPQIKIVEGKAPAAFAGLPRPQAIFVGGGSSDPDLLDQAFAALEPGGRFVVNAVTLEAEAELLARFQAIGGELTRLSVTRAEKLGGFFGWRLAMPVTQWSVTKAGRAAT</sequence>
<dbReference type="UniPathway" id="UPA00148"/>
<evidence type="ECO:0000313" key="7">
    <source>
        <dbReference type="EMBL" id="PNG27480.1"/>
    </source>
</evidence>
<dbReference type="AlphaFoldDB" id="A0A2J7TL38"/>
<dbReference type="PANTHER" id="PTHR43182:SF1">
    <property type="entry name" value="COBALT-PRECORRIN-7 C(5)-METHYLTRANSFERASE"/>
    <property type="match status" value="1"/>
</dbReference>
<keyword evidence="3" id="KW-0489">Methyltransferase</keyword>
<dbReference type="InterPro" id="IPR012818">
    <property type="entry name" value="CbiE"/>
</dbReference>
<organism evidence="7 8">
    <name type="scientific">Methylocella silvestris</name>
    <dbReference type="NCBI Taxonomy" id="199596"/>
    <lineage>
        <taxon>Bacteria</taxon>
        <taxon>Pseudomonadati</taxon>
        <taxon>Pseudomonadota</taxon>
        <taxon>Alphaproteobacteria</taxon>
        <taxon>Hyphomicrobiales</taxon>
        <taxon>Beijerinckiaceae</taxon>
        <taxon>Methylocella</taxon>
    </lineage>
</organism>
<dbReference type="Gene3D" id="3.40.50.150">
    <property type="entry name" value="Vaccinia Virus protein VP39"/>
    <property type="match status" value="1"/>
</dbReference>
<comment type="pathway">
    <text evidence="1">Cofactor biosynthesis; adenosylcobalamin biosynthesis.</text>
</comment>
<dbReference type="NCBIfam" id="TIGR02469">
    <property type="entry name" value="CbiT"/>
    <property type="match status" value="1"/>
</dbReference>
<dbReference type="InterPro" id="IPR035996">
    <property type="entry name" value="4pyrrol_Methylase_sf"/>
</dbReference>
<keyword evidence="2" id="KW-0169">Cobalamin biosynthesis</keyword>
<evidence type="ECO:0000256" key="3">
    <source>
        <dbReference type="ARBA" id="ARBA00022603"/>
    </source>
</evidence>
<evidence type="ECO:0000256" key="1">
    <source>
        <dbReference type="ARBA" id="ARBA00004953"/>
    </source>
</evidence>
<dbReference type="Pfam" id="PF00590">
    <property type="entry name" value="TP_methylase"/>
    <property type="match status" value="1"/>
</dbReference>
<dbReference type="InterPro" id="IPR000878">
    <property type="entry name" value="4pyrrol_Mease"/>
</dbReference>
<dbReference type="GO" id="GO:0032259">
    <property type="term" value="P:methylation"/>
    <property type="evidence" value="ECO:0007669"/>
    <property type="project" value="UniProtKB-KW"/>
</dbReference>
<dbReference type="EMBL" id="PDZR01000001">
    <property type="protein sequence ID" value="PNG27480.1"/>
    <property type="molecule type" value="Genomic_DNA"/>
</dbReference>
<evidence type="ECO:0000313" key="8">
    <source>
        <dbReference type="Proteomes" id="UP000236286"/>
    </source>
</evidence>
<dbReference type="GO" id="GO:0009236">
    <property type="term" value="P:cobalamin biosynthetic process"/>
    <property type="evidence" value="ECO:0007669"/>
    <property type="project" value="UniProtKB-UniPathway"/>
</dbReference>
<dbReference type="Gene3D" id="3.40.1010.10">
    <property type="entry name" value="Cobalt-precorrin-4 Transmethylase, Domain 1"/>
    <property type="match status" value="1"/>
</dbReference>
<dbReference type="InterPro" id="IPR014008">
    <property type="entry name" value="Cbl_synth_MTase_CbiT"/>
</dbReference>
<dbReference type="Proteomes" id="UP000236286">
    <property type="component" value="Unassembled WGS sequence"/>
</dbReference>